<evidence type="ECO:0000313" key="2">
    <source>
        <dbReference type="EMBL" id="ASK51775.1"/>
    </source>
</evidence>
<sequence>MDYKLLAGVLIGTLITIPLVTIATYLAYQKVSARVRDLVNEYGR</sequence>
<keyword evidence="1" id="KW-0472">Membrane</keyword>
<organism evidence="2">
    <name type="scientific">Wheat leaf yellowing-associated virus</name>
    <dbReference type="NCBI Taxonomy" id="2019445"/>
    <lineage>
        <taxon>Viruses</taxon>
        <taxon>Riboviria</taxon>
        <taxon>Orthornavirae</taxon>
        <taxon>Pisuviricota</taxon>
        <taxon>Pisoniviricetes</taxon>
        <taxon>Sobelivirales</taxon>
        <taxon>Solemoviridae</taxon>
        <taxon>Polerovirus</taxon>
        <taxon>Polerovirus WLYAV</taxon>
    </lineage>
</organism>
<reference evidence="2" key="1">
    <citation type="submission" date="2017-02" db="EMBL/GenBank/DDBJ databases">
        <title>Identification, characterization and full-length sequence analysis of a novel polerovirus infecting winter wheat by small RNA sequencing.</title>
        <authorList>
            <person name="Zhang P."/>
            <person name="Wang X."/>
            <person name="Massart S."/>
        </authorList>
    </citation>
    <scope>NUCLEOTIDE SEQUENCE [LARGE SCALE GENOMIC DNA]</scope>
    <source>
        <strain evidence="2">JN-U3</strain>
        <strain evidence="2">Leaf</strain>
    </source>
</reference>
<proteinExistence type="predicted"/>
<name>A0A220T7N7_9VIRU</name>
<keyword evidence="1" id="KW-1133">Transmembrane helix</keyword>
<gene>
    <name evidence="2" type="ORF">WLYaV_gp4</name>
</gene>
<dbReference type="Proteomes" id="UP000217288">
    <property type="component" value="Segment"/>
</dbReference>
<keyword evidence="1" id="KW-0812">Transmembrane</keyword>
<feature type="transmembrane region" description="Helical" evidence="1">
    <location>
        <begin position="6"/>
        <end position="28"/>
    </location>
</feature>
<keyword evidence="3" id="KW-1185">Reference proteome</keyword>
<evidence type="ECO:0000313" key="3">
    <source>
        <dbReference type="Proteomes" id="UP000217288"/>
    </source>
</evidence>
<evidence type="ECO:0000256" key="1">
    <source>
        <dbReference type="SAM" id="Phobius"/>
    </source>
</evidence>
<accession>A0A220T7N7</accession>
<protein>
    <submittedName>
        <fullName evidence="2">P3a</fullName>
    </submittedName>
</protein>
<dbReference type="OrthoDB" id="27834at10239"/>
<dbReference type="EMBL" id="KY605226">
    <property type="protein sequence ID" value="ASK51775.1"/>
    <property type="molecule type" value="Genomic_RNA"/>
</dbReference>